<sequence>MARSDFIMEIRGYLVNPAEKRLRAPWRIGLWILLAGFVTVLFTLLFAVVPAPTGETGLAGAVYALSELGWGFLAMGAAGLGVGYLLDRRTLADFGLGLDGQWWRDAGFGVALGVGLPTAVLATQLAVGWTAITAVLPTTTGGTFGLGSTSAVIGLALLVPFFVVQATAEEILVRGYLLTNLAEGAAGAIGKAASTVAATVLTGALFGLLHWTNPSATLLSVTNITLYGVLLGACYVLTGRLGIACGFHVAWNYALSMWDFPVSGLDTGVALVGTESMGPELVTGGAFGPEGGLVALPLLALGSGALYWWVRREYGRVEILDSIAVPELRIPTRGGE</sequence>
<protein>
    <submittedName>
        <fullName evidence="3">CPBP family intramembrane metalloprotease</fullName>
    </submittedName>
</protein>
<feature type="transmembrane region" description="Helical" evidence="1">
    <location>
        <begin position="250"/>
        <end position="272"/>
    </location>
</feature>
<dbReference type="RefSeq" id="WP_220588107.1">
    <property type="nucleotide sequence ID" value="NZ_RKLQ01000002.1"/>
</dbReference>
<feature type="transmembrane region" description="Helical" evidence="1">
    <location>
        <begin position="185"/>
        <end position="211"/>
    </location>
</feature>
<dbReference type="GO" id="GO:0080120">
    <property type="term" value="P:CAAX-box protein maturation"/>
    <property type="evidence" value="ECO:0007669"/>
    <property type="project" value="UniProtKB-ARBA"/>
</dbReference>
<feature type="transmembrane region" description="Helical" evidence="1">
    <location>
        <begin position="217"/>
        <end position="238"/>
    </location>
</feature>
<feature type="transmembrane region" description="Helical" evidence="1">
    <location>
        <begin position="292"/>
        <end position="310"/>
    </location>
</feature>
<dbReference type="Pfam" id="PF02517">
    <property type="entry name" value="Rce1-like"/>
    <property type="match status" value="1"/>
</dbReference>
<accession>A0A8J8C7Z6</accession>
<keyword evidence="3" id="KW-0645">Protease</keyword>
<feature type="transmembrane region" description="Helical" evidence="1">
    <location>
        <begin position="107"/>
        <end position="132"/>
    </location>
</feature>
<dbReference type="EMBL" id="RKLQ01000002">
    <property type="protein sequence ID" value="MBX0303866.1"/>
    <property type="molecule type" value="Genomic_DNA"/>
</dbReference>
<keyword evidence="3" id="KW-0378">Hydrolase</keyword>
<proteinExistence type="predicted"/>
<gene>
    <name evidence="3" type="ORF">EGD98_09315</name>
</gene>
<keyword evidence="3" id="KW-0482">Metalloprotease</keyword>
<dbReference type="InterPro" id="IPR003675">
    <property type="entry name" value="Rce1/LyrA-like_dom"/>
</dbReference>
<keyword evidence="1" id="KW-0812">Transmembrane</keyword>
<dbReference type="AlphaFoldDB" id="A0A8J8C7Z6"/>
<feature type="transmembrane region" description="Helical" evidence="1">
    <location>
        <begin position="68"/>
        <end position="86"/>
    </location>
</feature>
<evidence type="ECO:0000259" key="2">
    <source>
        <dbReference type="Pfam" id="PF02517"/>
    </source>
</evidence>
<dbReference type="GO" id="GO:0008237">
    <property type="term" value="F:metallopeptidase activity"/>
    <property type="evidence" value="ECO:0007669"/>
    <property type="project" value="UniProtKB-KW"/>
</dbReference>
<dbReference type="PANTHER" id="PTHR39430:SF1">
    <property type="entry name" value="PROTEASE"/>
    <property type="match status" value="1"/>
</dbReference>
<dbReference type="GO" id="GO:0004175">
    <property type="term" value="F:endopeptidase activity"/>
    <property type="evidence" value="ECO:0007669"/>
    <property type="project" value="UniProtKB-ARBA"/>
</dbReference>
<organism evidence="3 4">
    <name type="scientific">Haloarcula salinisoli</name>
    <dbReference type="NCBI Taxonomy" id="2487746"/>
    <lineage>
        <taxon>Archaea</taxon>
        <taxon>Methanobacteriati</taxon>
        <taxon>Methanobacteriota</taxon>
        <taxon>Stenosarchaea group</taxon>
        <taxon>Halobacteria</taxon>
        <taxon>Halobacteriales</taxon>
        <taxon>Haloarculaceae</taxon>
        <taxon>Haloarcula</taxon>
    </lineage>
</organism>
<keyword evidence="1" id="KW-1133">Transmembrane helix</keyword>
<comment type="caution">
    <text evidence="3">The sequence shown here is derived from an EMBL/GenBank/DDBJ whole genome shotgun (WGS) entry which is preliminary data.</text>
</comment>
<keyword evidence="1" id="KW-0472">Membrane</keyword>
<evidence type="ECO:0000313" key="4">
    <source>
        <dbReference type="Proteomes" id="UP000783863"/>
    </source>
</evidence>
<feature type="transmembrane region" description="Helical" evidence="1">
    <location>
        <begin position="28"/>
        <end position="48"/>
    </location>
</feature>
<feature type="transmembrane region" description="Helical" evidence="1">
    <location>
        <begin position="144"/>
        <end position="164"/>
    </location>
</feature>
<name>A0A8J8C7Z6_9EURY</name>
<dbReference type="PANTHER" id="PTHR39430">
    <property type="entry name" value="MEMBRANE-ASSOCIATED PROTEASE-RELATED"/>
    <property type="match status" value="1"/>
</dbReference>
<evidence type="ECO:0000313" key="3">
    <source>
        <dbReference type="EMBL" id="MBX0303866.1"/>
    </source>
</evidence>
<evidence type="ECO:0000256" key="1">
    <source>
        <dbReference type="SAM" id="Phobius"/>
    </source>
</evidence>
<keyword evidence="4" id="KW-1185">Reference proteome</keyword>
<reference evidence="3" key="1">
    <citation type="submission" date="2021-06" db="EMBL/GenBank/DDBJ databases">
        <title>Halomicroarcula sp. F24A a new haloarchaeum isolated from saline soil.</title>
        <authorList>
            <person name="Duran-Viseras A."/>
            <person name="Sanchez-Porro C."/>
            <person name="Ventosa A."/>
        </authorList>
    </citation>
    <scope>NUCLEOTIDE SEQUENCE</scope>
    <source>
        <strain evidence="3">F24A</strain>
    </source>
</reference>
<dbReference type="Proteomes" id="UP000783863">
    <property type="component" value="Unassembled WGS sequence"/>
</dbReference>
<feature type="domain" description="CAAX prenyl protease 2/Lysostaphin resistance protein A-like" evidence="2">
    <location>
        <begin position="155"/>
        <end position="253"/>
    </location>
</feature>